<feature type="compositionally biased region" description="Polar residues" evidence="1">
    <location>
        <begin position="467"/>
        <end position="481"/>
    </location>
</feature>
<feature type="compositionally biased region" description="Polar residues" evidence="1">
    <location>
        <begin position="488"/>
        <end position="504"/>
    </location>
</feature>
<dbReference type="EMBL" id="JTDE01021558">
    <property type="protein sequence ID" value="KAF7232770.1"/>
    <property type="molecule type" value="Genomic_DNA"/>
</dbReference>
<comment type="caution">
    <text evidence="3">The sequence shown here is derived from an EMBL/GenBank/DDBJ whole genome shotgun (WGS) entry which is preliminary data.</text>
</comment>
<keyword evidence="2" id="KW-0812">Transmembrane</keyword>
<accession>A0A8S9YDV6</accession>
<keyword evidence="2" id="KW-1133">Transmembrane helix</keyword>
<protein>
    <submittedName>
        <fullName evidence="3">Uncharacterized protein</fullName>
    </submittedName>
</protein>
<gene>
    <name evidence="3" type="ORF">EG68_07738</name>
</gene>
<dbReference type="AlphaFoldDB" id="A0A8S9YDV6"/>
<feature type="transmembrane region" description="Helical" evidence="2">
    <location>
        <begin position="1146"/>
        <end position="1166"/>
    </location>
</feature>
<name>A0A8S9YDV6_9TREM</name>
<dbReference type="OrthoDB" id="6252562at2759"/>
<organism evidence="3 4">
    <name type="scientific">Paragonimus skrjabini miyazakii</name>
    <dbReference type="NCBI Taxonomy" id="59628"/>
    <lineage>
        <taxon>Eukaryota</taxon>
        <taxon>Metazoa</taxon>
        <taxon>Spiralia</taxon>
        <taxon>Lophotrochozoa</taxon>
        <taxon>Platyhelminthes</taxon>
        <taxon>Trematoda</taxon>
        <taxon>Digenea</taxon>
        <taxon>Plagiorchiida</taxon>
        <taxon>Troglotremata</taxon>
        <taxon>Troglotrematidae</taxon>
        <taxon>Paragonimus</taxon>
    </lineage>
</organism>
<dbReference type="Proteomes" id="UP000822476">
    <property type="component" value="Unassembled WGS sequence"/>
</dbReference>
<feature type="compositionally biased region" description="Polar residues" evidence="1">
    <location>
        <begin position="726"/>
        <end position="738"/>
    </location>
</feature>
<evidence type="ECO:0000256" key="2">
    <source>
        <dbReference type="SAM" id="Phobius"/>
    </source>
</evidence>
<feature type="region of interest" description="Disordered" evidence="1">
    <location>
        <begin position="719"/>
        <end position="738"/>
    </location>
</feature>
<evidence type="ECO:0000313" key="4">
    <source>
        <dbReference type="Proteomes" id="UP000822476"/>
    </source>
</evidence>
<proteinExistence type="predicted"/>
<keyword evidence="4" id="KW-1185">Reference proteome</keyword>
<reference evidence="3" key="1">
    <citation type="submission" date="2019-07" db="EMBL/GenBank/DDBJ databases">
        <title>Annotation for the trematode Paragonimus miyazaki's.</title>
        <authorList>
            <person name="Choi Y.-J."/>
        </authorList>
    </citation>
    <scope>NUCLEOTIDE SEQUENCE</scope>
    <source>
        <strain evidence="3">Japan</strain>
    </source>
</reference>
<keyword evidence="2" id="KW-0472">Membrane</keyword>
<feature type="region of interest" description="Disordered" evidence="1">
    <location>
        <begin position="462"/>
        <end position="511"/>
    </location>
</feature>
<evidence type="ECO:0000313" key="3">
    <source>
        <dbReference type="EMBL" id="KAF7232770.1"/>
    </source>
</evidence>
<evidence type="ECO:0000256" key="1">
    <source>
        <dbReference type="SAM" id="MobiDB-lite"/>
    </source>
</evidence>
<sequence>MLASFCEDNKMPSLRDSIIAEQLTEITRMWHDTMKHQRCDKPCCLRYIELDIEEAEAKLRSTNRQTYSLKIMLTRPSPSTNVNLACAIDELKAQHVALKQALRTLYFAGRLLQLLVSSSVDPVVQGTQLSNGVTPEAVRDQEVKESTDTRYLTERIQDLIDAAYDIWVLQLELRERWKFHCRPAAANELNESGSLPSSRCRRFSVGHASEWASPLHKTDGHIRALSPSPVDPVKNPFCSTPDLRGDPHLRPVLQSPTLVGRALQVPHNIAGQCTSSTTLPSSLAFKESGFESDSNRTLPSIPSSRNALLQCTDSPPGFGAMPVNPQSWNSAKSCFYPNDHDAASSPSLEGTRSLSLDCLWSSHFFSNGAISQLGESQNADSIQVFETRSHTQLDRGVPVGIRLDNLASSSDAIISPFRYADFENSLERHYQQQDHFCRPEMLTADIRSISDDEDHEETTFSELLPSNAETDNTGSASSPSSLGLIVSPTRSQSRNRTNVTTTGSLGTGMTAVRHSEPANEGLEWDDSGDLRWRGIKSGSLDSGFGFHLYPIPSGGDGNSRVGANVYNGFDGRSSTRVSTDVFASSTPESIHRSSLTLAAEAADAFVCARLHTSNHQLFYARNSPDQSKNCMLRTNGCKQALAEVCCSTPTRTSFYGSNHLTDPSNACYAPWSPRLNSSPKTNGSHRTDYTEAVVSTSQLLRSESLLSLFTFQHNPPVLGNGFQKPSDGTPNNSTLHDGTDVNIPSSFLTPSDLYLFLKSIHQEAMPLVNLLTRLEQASLPSIASGENDAQYSQSDSNLTNSDAERERIQLDIDLSFLQYYARYLTQWSTASDVLYKQLKGLPTSSSQINEITLAVHVFVDWVNALQTRHSVAQHRLQCRASMLDQLAGKAHEIEQSLAVVESRVRIACRRACAMIQSLRHDKLLLASQPSSANSSFADLDRADSSDRTVTDFDSLFGRNQVLLTLDELQNLVESLCALQLRCGVFRSCGELSCDHLTGFADLHTVTLNPGSLRNPVCLSLDHKLSPSLSLLSSVLRTLNQRTLTLKQRLRVAIRRLERSAVSSGLDFAHFPESPYTPNSSGYGSPVVVDKLSTRLDEGCDRDRIAPNCLEKPCNGNITVYPPCSSLNSVHKRPLCSSACTSQLRTIWLPLFVFLIFICLCLTFHIFGRLRNNLSPASRPLFCRLRPGFILAELSPNWWLRQIACLHLPDSKEIPF</sequence>